<evidence type="ECO:0000313" key="5">
    <source>
        <dbReference type="Proteomes" id="UP000309033"/>
    </source>
</evidence>
<evidence type="ECO:0000259" key="3">
    <source>
        <dbReference type="Pfam" id="PF01648"/>
    </source>
</evidence>
<dbReference type="InterPro" id="IPR050559">
    <property type="entry name" value="P-Pant_transferase_sf"/>
</dbReference>
<keyword evidence="5" id="KW-1185">Reference proteome</keyword>
<reference evidence="4" key="1">
    <citation type="submission" date="2019-05" db="EMBL/GenBank/DDBJ databases">
        <title>Isolation, diversity and antifungal activity of Actinobacteria from wheat.</title>
        <authorList>
            <person name="Yu B."/>
        </authorList>
    </citation>
    <scope>NUCLEOTIDE SEQUENCE [LARGE SCALE GENOMIC DNA]</scope>
    <source>
        <strain evidence="4">NEAU-HEGS1-5</strain>
    </source>
</reference>
<keyword evidence="2 4" id="KW-0808">Transferase</keyword>
<dbReference type="PANTHER" id="PTHR12215:SF10">
    <property type="entry name" value="L-AMINOADIPATE-SEMIALDEHYDE DEHYDROGENASE-PHOSPHOPANTETHEINYL TRANSFERASE"/>
    <property type="match status" value="1"/>
</dbReference>
<evidence type="ECO:0000313" key="4">
    <source>
        <dbReference type="EMBL" id="TLP66606.1"/>
    </source>
</evidence>
<dbReference type="GO" id="GO:0008897">
    <property type="term" value="F:holo-[acyl-carrier-protein] synthase activity"/>
    <property type="evidence" value="ECO:0007669"/>
    <property type="project" value="InterPro"/>
</dbReference>
<proteinExistence type="inferred from homology"/>
<dbReference type="Proteomes" id="UP000309033">
    <property type="component" value="Unassembled WGS sequence"/>
</dbReference>
<dbReference type="Gene3D" id="3.90.470.20">
    <property type="entry name" value="4'-phosphopantetheinyl transferase domain"/>
    <property type="match status" value="2"/>
</dbReference>
<sequence length="246" mass="26351">MTQVSHSTVSYSTVSHSLVPRELAPEGPGPLPAPDDEPRLWLVRAAAHRRAALDAAPLVLDAEERRRTAEFRHEGNRECYVVAHVALRRLLGACLGRPPGEIELTRAPCPLCGGPHGRPVVADAAIHFSLSHSDGLVLLAVARVPVGVDVERLPELRVADGIVPRLHPAEAAELSVLPPGERRAAFGRLWTRKEAYLKGLGTGLARDLSADYVGAGLHPRREPPGWRIGDVEVPDGYTAAVALAQG</sequence>
<dbReference type="SUPFAM" id="SSF56214">
    <property type="entry name" value="4'-phosphopantetheinyl transferase"/>
    <property type="match status" value="2"/>
</dbReference>
<name>A0A5R8ZP17_9ACTN</name>
<dbReference type="GO" id="GO:0005829">
    <property type="term" value="C:cytosol"/>
    <property type="evidence" value="ECO:0007669"/>
    <property type="project" value="TreeGrafter"/>
</dbReference>
<organism evidence="4 5">
    <name type="scientific">Microbispora triticiradicis</name>
    <dbReference type="NCBI Taxonomy" id="2200763"/>
    <lineage>
        <taxon>Bacteria</taxon>
        <taxon>Bacillati</taxon>
        <taxon>Actinomycetota</taxon>
        <taxon>Actinomycetes</taxon>
        <taxon>Streptosporangiales</taxon>
        <taxon>Streptosporangiaceae</taxon>
        <taxon>Microbispora</taxon>
    </lineage>
</organism>
<feature type="domain" description="4'-phosphopantetheinyl transferase" evidence="3">
    <location>
        <begin position="145"/>
        <end position="209"/>
    </location>
</feature>
<dbReference type="InterPro" id="IPR037143">
    <property type="entry name" value="4-PPantetheinyl_Trfase_dom_sf"/>
</dbReference>
<dbReference type="OrthoDB" id="190168at2"/>
<dbReference type="GO" id="GO:0000287">
    <property type="term" value="F:magnesium ion binding"/>
    <property type="evidence" value="ECO:0007669"/>
    <property type="project" value="InterPro"/>
</dbReference>
<dbReference type="InterPro" id="IPR008278">
    <property type="entry name" value="4-PPantetheinyl_Trfase_dom"/>
</dbReference>
<protein>
    <submittedName>
        <fullName evidence="4">4'-phosphopantetheinyl transferase superfamily protein</fullName>
    </submittedName>
</protein>
<dbReference type="Pfam" id="PF01648">
    <property type="entry name" value="ACPS"/>
    <property type="match status" value="1"/>
</dbReference>
<dbReference type="GO" id="GO:0019878">
    <property type="term" value="P:lysine biosynthetic process via aminoadipic acid"/>
    <property type="evidence" value="ECO:0007669"/>
    <property type="project" value="TreeGrafter"/>
</dbReference>
<gene>
    <name evidence="4" type="ORF">FED44_03890</name>
</gene>
<evidence type="ECO:0000256" key="2">
    <source>
        <dbReference type="ARBA" id="ARBA00022679"/>
    </source>
</evidence>
<comment type="similarity">
    <text evidence="1">Belongs to the P-Pant transferase superfamily. Gsp/Sfp/HetI/AcpT family.</text>
</comment>
<comment type="caution">
    <text evidence="4">The sequence shown here is derived from an EMBL/GenBank/DDBJ whole genome shotgun (WGS) entry which is preliminary data.</text>
</comment>
<evidence type="ECO:0000256" key="1">
    <source>
        <dbReference type="ARBA" id="ARBA00010990"/>
    </source>
</evidence>
<dbReference type="EMBL" id="VANP01000001">
    <property type="protein sequence ID" value="TLP66606.1"/>
    <property type="molecule type" value="Genomic_DNA"/>
</dbReference>
<dbReference type="AlphaFoldDB" id="A0A5R8ZP17"/>
<accession>A0A5R8ZP17</accession>
<dbReference type="PANTHER" id="PTHR12215">
    <property type="entry name" value="PHOSPHOPANTETHEINE TRANSFERASE"/>
    <property type="match status" value="1"/>
</dbReference>